<dbReference type="AlphaFoldDB" id="A0A4R2NQM3"/>
<dbReference type="RefSeq" id="WP_132795439.1">
    <property type="nucleotide sequence ID" value="NZ_SLXM01000008.1"/>
</dbReference>
<reference evidence="2 3" key="1">
    <citation type="submission" date="2019-03" db="EMBL/GenBank/DDBJ databases">
        <title>Genomic Encyclopedia of Type Strains, Phase IV (KMG-IV): sequencing the most valuable type-strain genomes for metagenomic binning, comparative biology and taxonomic classification.</title>
        <authorList>
            <person name="Goeker M."/>
        </authorList>
    </citation>
    <scope>NUCLEOTIDE SEQUENCE [LARGE SCALE GENOMIC DNA]</scope>
    <source>
        <strain evidence="2 3">DSM 14836</strain>
    </source>
</reference>
<keyword evidence="3" id="KW-1185">Reference proteome</keyword>
<dbReference type="EMBL" id="SLXM01000008">
    <property type="protein sequence ID" value="TCP23625.1"/>
    <property type="molecule type" value="Genomic_DNA"/>
</dbReference>
<protein>
    <submittedName>
        <fullName evidence="2">Uncharacterized protein</fullName>
    </submittedName>
</protein>
<gene>
    <name evidence="2" type="ORF">EV195_10895</name>
</gene>
<evidence type="ECO:0000256" key="1">
    <source>
        <dbReference type="SAM" id="SignalP"/>
    </source>
</evidence>
<accession>A0A4R2NQM3</accession>
<dbReference type="Proteomes" id="UP000294564">
    <property type="component" value="Unassembled WGS sequence"/>
</dbReference>
<sequence length="230" mass="25946">MKTNFKHITLTILMILGSVSYAQTLDATKQTTIVLSDNSKIVVYKKATSFDENSDEYYSLPSHLKFSKNQLKEPEFSLVTYDNAKGNQGGILHFLISWGLTLSQREEVQKELEKIVGEQARFMGYIIPEIDTNQPYLTISGKSELVEILNNSATSIGRVTTFPNAKSASSFKLSNEDAQTIETLIKSNSKNLKTLFLTMNFIIRFKGKNGYGLSQESYQIHENLHTLLNQ</sequence>
<evidence type="ECO:0000313" key="2">
    <source>
        <dbReference type="EMBL" id="TCP23625.1"/>
    </source>
</evidence>
<dbReference type="OrthoDB" id="1188434at2"/>
<feature type="signal peptide" evidence="1">
    <location>
        <begin position="1"/>
        <end position="22"/>
    </location>
</feature>
<name>A0A4R2NQM3_9FLAO</name>
<keyword evidence="1" id="KW-0732">Signal</keyword>
<feature type="chain" id="PRO_5020471248" evidence="1">
    <location>
        <begin position="23"/>
        <end position="230"/>
    </location>
</feature>
<organism evidence="2 3">
    <name type="scientific">Tenacibaculum skagerrakense</name>
    <dbReference type="NCBI Taxonomy" id="186571"/>
    <lineage>
        <taxon>Bacteria</taxon>
        <taxon>Pseudomonadati</taxon>
        <taxon>Bacteroidota</taxon>
        <taxon>Flavobacteriia</taxon>
        <taxon>Flavobacteriales</taxon>
        <taxon>Flavobacteriaceae</taxon>
        <taxon>Tenacibaculum</taxon>
    </lineage>
</organism>
<evidence type="ECO:0000313" key="3">
    <source>
        <dbReference type="Proteomes" id="UP000294564"/>
    </source>
</evidence>
<proteinExistence type="predicted"/>
<comment type="caution">
    <text evidence="2">The sequence shown here is derived from an EMBL/GenBank/DDBJ whole genome shotgun (WGS) entry which is preliminary data.</text>
</comment>